<dbReference type="InterPro" id="IPR000630">
    <property type="entry name" value="Ribosomal_uS8"/>
</dbReference>
<dbReference type="GO" id="GO:1990904">
    <property type="term" value="C:ribonucleoprotein complex"/>
    <property type="evidence" value="ECO:0007669"/>
    <property type="project" value="UniProtKB-KW"/>
</dbReference>
<comment type="function">
    <text evidence="5">One of the primary rRNA binding proteins, it binds directly to 16S rRNA central domain where it helps coordinate assembly of the platform of the 30S subunit.</text>
</comment>
<evidence type="ECO:0000313" key="8">
    <source>
        <dbReference type="Proteomes" id="UP000177080"/>
    </source>
</evidence>
<evidence type="ECO:0000313" key="7">
    <source>
        <dbReference type="EMBL" id="OGD03321.1"/>
    </source>
</evidence>
<comment type="subunit">
    <text evidence="5">Part of the 30S ribosomal subunit. Contacts proteins S5 and S12.</text>
</comment>
<dbReference type="GO" id="GO:0019843">
    <property type="term" value="F:rRNA binding"/>
    <property type="evidence" value="ECO:0007669"/>
    <property type="project" value="UniProtKB-UniRule"/>
</dbReference>
<dbReference type="Gene3D" id="3.30.1490.10">
    <property type="match status" value="1"/>
</dbReference>
<dbReference type="SUPFAM" id="SSF56047">
    <property type="entry name" value="Ribosomal protein S8"/>
    <property type="match status" value="1"/>
</dbReference>
<keyword evidence="5" id="KW-0699">rRNA-binding</keyword>
<dbReference type="FunFam" id="3.30.1490.10:FF:000001">
    <property type="entry name" value="30S ribosomal protein S8"/>
    <property type="match status" value="1"/>
</dbReference>
<reference evidence="7 8" key="1">
    <citation type="journal article" date="2016" name="Nat. Commun.">
        <title>Thousands of microbial genomes shed light on interconnected biogeochemical processes in an aquifer system.</title>
        <authorList>
            <person name="Anantharaman K."/>
            <person name="Brown C.T."/>
            <person name="Hug L.A."/>
            <person name="Sharon I."/>
            <person name="Castelle C.J."/>
            <person name="Probst A.J."/>
            <person name="Thomas B.C."/>
            <person name="Singh A."/>
            <person name="Wilkins M.J."/>
            <person name="Karaoz U."/>
            <person name="Brodie E.L."/>
            <person name="Williams K.H."/>
            <person name="Hubbard S.S."/>
            <person name="Banfield J.F."/>
        </authorList>
    </citation>
    <scope>NUCLEOTIDE SEQUENCE [LARGE SCALE GENOMIC DNA]</scope>
</reference>
<dbReference type="STRING" id="1797259.A2989_00625"/>
<organism evidence="7 8">
    <name type="scientific">Candidatus Amesbacteria bacterium RIFCSPLOWO2_01_FULL_48_25</name>
    <dbReference type="NCBI Taxonomy" id="1797259"/>
    <lineage>
        <taxon>Bacteria</taxon>
        <taxon>Candidatus Amesiibacteriota</taxon>
    </lineage>
</organism>
<dbReference type="NCBIfam" id="NF001109">
    <property type="entry name" value="PRK00136.1"/>
    <property type="match status" value="1"/>
</dbReference>
<comment type="caution">
    <text evidence="7">The sequence shown here is derived from an EMBL/GenBank/DDBJ whole genome shotgun (WGS) entry which is preliminary data.</text>
</comment>
<evidence type="ECO:0000256" key="3">
    <source>
        <dbReference type="ARBA" id="ARBA00023274"/>
    </source>
</evidence>
<evidence type="ECO:0000256" key="5">
    <source>
        <dbReference type="HAMAP-Rule" id="MF_01302"/>
    </source>
</evidence>
<dbReference type="GO" id="GO:0005840">
    <property type="term" value="C:ribosome"/>
    <property type="evidence" value="ECO:0007669"/>
    <property type="project" value="UniProtKB-KW"/>
</dbReference>
<gene>
    <name evidence="5" type="primary">rpsH</name>
    <name evidence="7" type="ORF">A2989_00625</name>
</gene>
<name>A0A1F4ZAX8_9BACT</name>
<dbReference type="Pfam" id="PF00410">
    <property type="entry name" value="Ribosomal_S8"/>
    <property type="match status" value="1"/>
</dbReference>
<dbReference type="GO" id="GO:0003735">
    <property type="term" value="F:structural constituent of ribosome"/>
    <property type="evidence" value="ECO:0007669"/>
    <property type="project" value="InterPro"/>
</dbReference>
<dbReference type="GO" id="GO:0005737">
    <property type="term" value="C:cytoplasm"/>
    <property type="evidence" value="ECO:0007669"/>
    <property type="project" value="UniProtKB-ARBA"/>
</dbReference>
<dbReference type="PANTHER" id="PTHR11758">
    <property type="entry name" value="40S RIBOSOMAL PROTEIN S15A"/>
    <property type="match status" value="1"/>
</dbReference>
<keyword evidence="3 5" id="KW-0687">Ribonucleoprotein</keyword>
<accession>A0A1F4ZAX8</accession>
<sequence>MMVNDHLSDLVTRVRNGYLAGKLVVEAPLTKTSKAVLEVLVSEGFLEKVEVQDGSLIITLKYKKKTPVVTGIRRVSKPGKRVYGGFRELPRVLGGLGINILSTPAGIISEKKARKLNVGGEIIAQVW</sequence>
<evidence type="ECO:0000256" key="2">
    <source>
        <dbReference type="ARBA" id="ARBA00022980"/>
    </source>
</evidence>
<dbReference type="Gene3D" id="3.30.1370.30">
    <property type="match status" value="1"/>
</dbReference>
<dbReference type="InterPro" id="IPR047863">
    <property type="entry name" value="Ribosomal_uS8_CS"/>
</dbReference>
<dbReference type="InterPro" id="IPR035987">
    <property type="entry name" value="Ribosomal_uS8_sf"/>
</dbReference>
<dbReference type="EMBL" id="MEXN01000007">
    <property type="protein sequence ID" value="OGD03321.1"/>
    <property type="molecule type" value="Genomic_DNA"/>
</dbReference>
<dbReference type="AlphaFoldDB" id="A0A1F4ZAX8"/>
<dbReference type="Proteomes" id="UP000177080">
    <property type="component" value="Unassembled WGS sequence"/>
</dbReference>
<dbReference type="GO" id="GO:0006412">
    <property type="term" value="P:translation"/>
    <property type="evidence" value="ECO:0007669"/>
    <property type="project" value="UniProtKB-UniRule"/>
</dbReference>
<evidence type="ECO:0000256" key="4">
    <source>
        <dbReference type="ARBA" id="ARBA00035258"/>
    </source>
</evidence>
<evidence type="ECO:0000256" key="1">
    <source>
        <dbReference type="ARBA" id="ARBA00006471"/>
    </source>
</evidence>
<protein>
    <recommendedName>
        <fullName evidence="4 5">Small ribosomal subunit protein uS8</fullName>
    </recommendedName>
</protein>
<keyword evidence="5" id="KW-0694">RNA-binding</keyword>
<dbReference type="HAMAP" id="MF_01302_B">
    <property type="entry name" value="Ribosomal_uS8_B"/>
    <property type="match status" value="1"/>
</dbReference>
<keyword evidence="2 5" id="KW-0689">Ribosomal protein</keyword>
<comment type="similarity">
    <text evidence="1 5 6">Belongs to the universal ribosomal protein uS8 family.</text>
</comment>
<proteinExistence type="inferred from homology"/>
<dbReference type="PROSITE" id="PS00053">
    <property type="entry name" value="RIBOSOMAL_S8"/>
    <property type="match status" value="1"/>
</dbReference>
<evidence type="ECO:0000256" key="6">
    <source>
        <dbReference type="RuleBase" id="RU003660"/>
    </source>
</evidence>